<protein>
    <recommendedName>
        <fullName evidence="3">Fimbrillin family protein</fullName>
    </recommendedName>
</protein>
<comment type="caution">
    <text evidence="1">The sequence shown here is derived from an EMBL/GenBank/DDBJ whole genome shotgun (WGS) entry which is preliminary data.</text>
</comment>
<accession>A0ABU8I792</accession>
<reference evidence="1 2" key="1">
    <citation type="submission" date="2024-01" db="EMBL/GenBank/DDBJ databases">
        <title>Sphingobacterium tenebrionis sp. nov., a novel endophyte isolated from tenebrio molitor intestines.</title>
        <authorList>
            <person name="Zhang C."/>
        </authorList>
    </citation>
    <scope>NUCLEOTIDE SEQUENCE [LARGE SCALE GENOMIC DNA]</scope>
    <source>
        <strain evidence="1 2">PU5-4</strain>
    </source>
</reference>
<evidence type="ECO:0000313" key="1">
    <source>
        <dbReference type="EMBL" id="MEI5985373.1"/>
    </source>
</evidence>
<gene>
    <name evidence="1" type="ORF">VJ786_10715</name>
</gene>
<sequence>MNTFKLLSCFLLFILLIGCDKGIEKENPNPIEPPKEASIEFNIDGLEDTEDVFPEFKNEQKASANHNRTIKPVSFRSDVLSLNGFDVIMEITEKLPAQFPGASSNKKIQSSTKSSFNGNNQAIRYHSPLNNGVKYRIVLYKTNGSGVATTYAGQQEGTIGSNYISIGANRNTQYRWYAYTYNNTSPIDTFVVANGTVPVKPSANSTTKKQDFAYATGLITTSNVVNGMNSIQNIVLTRKTARFVVEVNSRGMFAPVTYASLRIKDNAGFMKGNFRLSDSSYLNLTNVQTTDQVYNHNSSAYVVPVGTDTVPELNWKKRYTFYSPVNSVSKPLTISIDTMRITSKRLRDTDGEATDVVRTFTNNEFVFNSFIAQPGKSYFVSIILVESAIPMGSARWARGNTWRVADGPLRPDGFWDYRIRYDNPLYQTVAGVPTTDYFTHDIYSVANGKNICEMIYPEDTWTLPTPAHFNSFNNITQNVGVEYNGWYLYMTPTTPVLGYPSYPHGNLIFTPVGYKQSSTGPTNNFFPNSTSYQNTKGYWRTTTSGTFARLNYNNTSWFNDRWDETNSFTFSSSNLASVRCVRK</sequence>
<dbReference type="EMBL" id="JAYLLN010000025">
    <property type="protein sequence ID" value="MEI5985373.1"/>
    <property type="molecule type" value="Genomic_DNA"/>
</dbReference>
<dbReference type="Proteomes" id="UP001363035">
    <property type="component" value="Unassembled WGS sequence"/>
</dbReference>
<proteinExistence type="predicted"/>
<name>A0ABU8I792_9SPHI</name>
<keyword evidence="2" id="KW-1185">Reference proteome</keyword>
<evidence type="ECO:0008006" key="3">
    <source>
        <dbReference type="Google" id="ProtNLM"/>
    </source>
</evidence>
<dbReference type="PROSITE" id="PS51257">
    <property type="entry name" value="PROKAR_LIPOPROTEIN"/>
    <property type="match status" value="1"/>
</dbReference>
<dbReference type="RefSeq" id="WP_336557696.1">
    <property type="nucleotide sequence ID" value="NZ_JAYLLN010000025.1"/>
</dbReference>
<organism evidence="1 2">
    <name type="scientific">Sphingobacterium tenebrionis</name>
    <dbReference type="NCBI Taxonomy" id="3111775"/>
    <lineage>
        <taxon>Bacteria</taxon>
        <taxon>Pseudomonadati</taxon>
        <taxon>Bacteroidota</taxon>
        <taxon>Sphingobacteriia</taxon>
        <taxon>Sphingobacteriales</taxon>
        <taxon>Sphingobacteriaceae</taxon>
        <taxon>Sphingobacterium</taxon>
    </lineage>
</organism>
<evidence type="ECO:0000313" key="2">
    <source>
        <dbReference type="Proteomes" id="UP001363035"/>
    </source>
</evidence>